<dbReference type="InterPro" id="IPR029058">
    <property type="entry name" value="AB_hydrolase_fold"/>
</dbReference>
<evidence type="ECO:0000313" key="4">
    <source>
        <dbReference type="Proteomes" id="UP000468928"/>
    </source>
</evidence>
<organism evidence="3 4">
    <name type="scientific">Nocardia cyriacigeorgica</name>
    <dbReference type="NCBI Taxonomy" id="135487"/>
    <lineage>
        <taxon>Bacteria</taxon>
        <taxon>Bacillati</taxon>
        <taxon>Actinomycetota</taxon>
        <taxon>Actinomycetes</taxon>
        <taxon>Mycobacteriales</taxon>
        <taxon>Nocardiaceae</taxon>
        <taxon>Nocardia</taxon>
    </lineage>
</organism>
<dbReference type="PRINTS" id="PR00111">
    <property type="entry name" value="ABHYDROLASE"/>
</dbReference>
<dbReference type="InterPro" id="IPR000639">
    <property type="entry name" value="Epox_hydrolase-like"/>
</dbReference>
<keyword evidence="1 3" id="KW-0378">Hydrolase</keyword>
<dbReference type="SUPFAM" id="SSF53474">
    <property type="entry name" value="alpha/beta-Hydrolases"/>
    <property type="match status" value="1"/>
</dbReference>
<comment type="caution">
    <text evidence="3">The sequence shown here is derived from an EMBL/GenBank/DDBJ whole genome shotgun (WGS) entry which is preliminary data.</text>
</comment>
<proteinExistence type="predicted"/>
<dbReference type="EMBL" id="JAAGUZ010000058">
    <property type="protein sequence ID" value="NEW46734.1"/>
    <property type="molecule type" value="Genomic_DNA"/>
</dbReference>
<dbReference type="PRINTS" id="PR00412">
    <property type="entry name" value="EPOXHYDRLASE"/>
</dbReference>
<dbReference type="Pfam" id="PF00561">
    <property type="entry name" value="Abhydrolase_1"/>
    <property type="match status" value="1"/>
</dbReference>
<accession>A0A6P1DC47</accession>
<sequence length="373" mass="41284">MPRLAPVTTATRPSSSAGIPLTVSGHYRETETRSRVREVVVDVAHRFVTTKGVRLHVAEQGQGYPVVFCHGFPHTWYVWHRQMEAVAKAGFHALALDMRGYGRTDIPDDADAYTNEAVIGDLLALLDDIGAEQAVFVGLDFGAALLWELALRAPERVRGLVVLNNPFTPRSPRVPSSYWSKMAEKHFLHLEYFREPGIADAALAAHPREFLARVYYALSGDYHYLDTWQNPPGISYLEALPQAPALPWSWLSTDEFDTLAAEFERTGFTGGLSWYRAIDRNWELTADFAGATVTLPVYFVYGENDPDMEGFSGRDPLDTMRAYVPDLRSVEKVNGAGHLVQLERADAVNAFLLSSLADLGVAGALAENQVESA</sequence>
<dbReference type="PANTHER" id="PTHR43329">
    <property type="entry name" value="EPOXIDE HYDROLASE"/>
    <property type="match status" value="1"/>
</dbReference>
<dbReference type="GO" id="GO:0016787">
    <property type="term" value="F:hydrolase activity"/>
    <property type="evidence" value="ECO:0007669"/>
    <property type="project" value="UniProtKB-KW"/>
</dbReference>
<evidence type="ECO:0000256" key="1">
    <source>
        <dbReference type="ARBA" id="ARBA00022801"/>
    </source>
</evidence>
<dbReference type="Proteomes" id="UP000468928">
    <property type="component" value="Unassembled WGS sequence"/>
</dbReference>
<dbReference type="AlphaFoldDB" id="A0A6P1DC47"/>
<gene>
    <name evidence="3" type="ORF">GV789_20100</name>
</gene>
<evidence type="ECO:0000259" key="2">
    <source>
        <dbReference type="Pfam" id="PF00561"/>
    </source>
</evidence>
<protein>
    <submittedName>
        <fullName evidence="3">Alpha/beta hydrolase</fullName>
    </submittedName>
</protein>
<evidence type="ECO:0000313" key="3">
    <source>
        <dbReference type="EMBL" id="NEW46734.1"/>
    </source>
</evidence>
<feature type="domain" description="AB hydrolase-1" evidence="2">
    <location>
        <begin position="64"/>
        <end position="343"/>
    </location>
</feature>
<dbReference type="InterPro" id="IPR000073">
    <property type="entry name" value="AB_hydrolase_1"/>
</dbReference>
<reference evidence="3 4" key="1">
    <citation type="submission" date="2020-01" db="EMBL/GenBank/DDBJ databases">
        <title>Genetics and antimicrobial susceptibilities of Nocardia species isolated from the soil; a comparison with species isolated from humans.</title>
        <authorList>
            <person name="Carrasco G."/>
            <person name="Monzon S."/>
            <person name="Sansegundo M."/>
            <person name="Garcia E."/>
            <person name="Garrido N."/>
            <person name="Medina M.J."/>
            <person name="Villalon P."/>
            <person name="Ramirez-Arocha A.C."/>
            <person name="Jimenez P."/>
            <person name="Cuesta I."/>
            <person name="Valdezate S."/>
        </authorList>
    </citation>
    <scope>NUCLEOTIDE SEQUENCE [LARGE SCALE GENOMIC DNA]</scope>
    <source>
        <strain evidence="3 4">CNM20110639</strain>
    </source>
</reference>
<name>A0A6P1DC47_9NOCA</name>
<dbReference type="Gene3D" id="3.40.50.1820">
    <property type="entry name" value="alpha/beta hydrolase"/>
    <property type="match status" value="1"/>
</dbReference>